<feature type="domain" description="AAA+ ATPase" evidence="1">
    <location>
        <begin position="137"/>
        <end position="264"/>
    </location>
</feature>
<evidence type="ECO:0000259" key="1">
    <source>
        <dbReference type="SMART" id="SM00382"/>
    </source>
</evidence>
<keyword evidence="2" id="KW-0547">Nucleotide-binding</keyword>
<evidence type="ECO:0000313" key="3">
    <source>
        <dbReference type="Proteomes" id="UP000536773"/>
    </source>
</evidence>
<dbReference type="RefSeq" id="WP_169013967.1">
    <property type="nucleotide sequence ID" value="NZ_JABBJH010000024.1"/>
</dbReference>
<dbReference type="EMBL" id="JABBJH010000024">
    <property type="protein sequence ID" value="NMK39896.1"/>
    <property type="molecule type" value="Genomic_DNA"/>
</dbReference>
<accession>A0A848EUI9</accession>
<reference evidence="2 3" key="1">
    <citation type="submission" date="2020-04" db="EMBL/GenBank/DDBJ databases">
        <authorList>
            <person name="Hitch T.C.A."/>
            <person name="Wylensek D."/>
            <person name="Clavel T."/>
        </authorList>
    </citation>
    <scope>NUCLEOTIDE SEQUENCE [LARGE SCALE GENOMIC DNA]</scope>
    <source>
        <strain evidence="2 3">WCA-386-APC-2A</strain>
    </source>
</reference>
<dbReference type="InterPro" id="IPR003593">
    <property type="entry name" value="AAA+_ATPase"/>
</dbReference>
<organism evidence="2 3">
    <name type="scientific">Megasphaera elsdenii</name>
    <dbReference type="NCBI Taxonomy" id="907"/>
    <lineage>
        <taxon>Bacteria</taxon>
        <taxon>Bacillati</taxon>
        <taxon>Bacillota</taxon>
        <taxon>Negativicutes</taxon>
        <taxon>Veillonellales</taxon>
        <taxon>Veillonellaceae</taxon>
        <taxon>Megasphaera</taxon>
    </lineage>
</organism>
<dbReference type="GO" id="GO:0006260">
    <property type="term" value="P:DNA replication"/>
    <property type="evidence" value="ECO:0007669"/>
    <property type="project" value="TreeGrafter"/>
</dbReference>
<dbReference type="AlphaFoldDB" id="A0A848EUI9"/>
<dbReference type="SUPFAM" id="SSF52540">
    <property type="entry name" value="P-loop containing nucleoside triphosphate hydrolases"/>
    <property type="match status" value="1"/>
</dbReference>
<dbReference type="InterPro" id="IPR027417">
    <property type="entry name" value="P-loop_NTPase"/>
</dbReference>
<evidence type="ECO:0000313" key="2">
    <source>
        <dbReference type="EMBL" id="NMK39896.1"/>
    </source>
</evidence>
<keyword evidence="2" id="KW-0067">ATP-binding</keyword>
<dbReference type="InterPro" id="IPR002611">
    <property type="entry name" value="IstB_ATP-bd"/>
</dbReference>
<comment type="caution">
    <text evidence="2">The sequence shown here is derived from an EMBL/GenBank/DDBJ whole genome shotgun (WGS) entry which is preliminary data.</text>
</comment>
<dbReference type="Pfam" id="PF01695">
    <property type="entry name" value="IstB_IS21"/>
    <property type="match status" value="1"/>
</dbReference>
<dbReference type="PANTHER" id="PTHR30050:SF4">
    <property type="entry name" value="ATP-BINDING PROTEIN RV3427C IN INSERTION SEQUENCE-RELATED"/>
    <property type="match status" value="1"/>
</dbReference>
<dbReference type="CDD" id="cd00009">
    <property type="entry name" value="AAA"/>
    <property type="match status" value="1"/>
</dbReference>
<gene>
    <name evidence="2" type="ORF">HG933_11070</name>
</gene>
<dbReference type="PANTHER" id="PTHR30050">
    <property type="entry name" value="CHROMOSOMAL REPLICATION INITIATOR PROTEIN DNAA"/>
    <property type="match status" value="1"/>
</dbReference>
<dbReference type="Proteomes" id="UP000536773">
    <property type="component" value="Unassembled WGS sequence"/>
</dbReference>
<protein>
    <submittedName>
        <fullName evidence="2">ATP-binding protein</fullName>
    </submittedName>
</protein>
<dbReference type="SMART" id="SM00382">
    <property type="entry name" value="AAA"/>
    <property type="match status" value="1"/>
</dbReference>
<sequence length="279" mass="31313">MKSTGRSTTTPTSQELEDACQVLGVSYDPVRAPASAADILDAVRQRQKCQHCTRVREQAAECVCVGIDYCDGTYVLTARQCPKGRAYLQQRRIDRLTYQSGVGRRFQNRTFETFRITPGTEAAYQACQSFCRRYQPHRRGLRIHGRYGCGKTHLAAAIVNTMTSKGVPAMFVVTPDLLQSIRRGYDNPDSARTAQAIVDSARTIDILVLDDLGSEKPSDWVREQLFVLINARYEAELPTIITSNYSTADLVDRLGQRIVSRLIEMTTAITMTAPDYRMQ</sequence>
<name>A0A848EUI9_MEGEL</name>
<proteinExistence type="predicted"/>
<dbReference type="GO" id="GO:0005524">
    <property type="term" value="F:ATP binding"/>
    <property type="evidence" value="ECO:0007669"/>
    <property type="project" value="UniProtKB-KW"/>
</dbReference>
<dbReference type="Gene3D" id="3.40.50.300">
    <property type="entry name" value="P-loop containing nucleotide triphosphate hydrolases"/>
    <property type="match status" value="1"/>
</dbReference>